<evidence type="ECO:0000313" key="8">
    <source>
        <dbReference type="EMBL" id="NUB43809.1"/>
    </source>
</evidence>
<dbReference type="PROSITE" id="PS51898">
    <property type="entry name" value="TYR_RECOMBINASE"/>
    <property type="match status" value="1"/>
</dbReference>
<dbReference type="CDD" id="cd00397">
    <property type="entry name" value="DNA_BRE_C"/>
    <property type="match status" value="1"/>
</dbReference>
<dbReference type="GO" id="GO:0015074">
    <property type="term" value="P:DNA integration"/>
    <property type="evidence" value="ECO:0007669"/>
    <property type="project" value="UniProtKB-KW"/>
</dbReference>
<accession>A0A8X8GT05</accession>
<comment type="caution">
    <text evidence="8">The sequence shown here is derived from an EMBL/GenBank/DDBJ whole genome shotgun (WGS) entry which is preliminary data.</text>
</comment>
<keyword evidence="2" id="KW-0229">DNA integration</keyword>
<dbReference type="AlphaFoldDB" id="A0A8X8GT05"/>
<dbReference type="Gene3D" id="1.10.150.130">
    <property type="match status" value="1"/>
</dbReference>
<dbReference type="InterPro" id="IPR011010">
    <property type="entry name" value="DNA_brk_join_enz"/>
</dbReference>
<reference evidence="8" key="1">
    <citation type="submission" date="2020-05" db="EMBL/GenBank/DDBJ databases">
        <title>Fertoebacter nigrum gen. nov., sp. nov., a new member of the family Rhodobacteraceae.</title>
        <authorList>
            <person name="Szuroczki S."/>
            <person name="Abbaszade G."/>
            <person name="Buni D."/>
            <person name="Schumann P."/>
            <person name="Toth E."/>
        </authorList>
    </citation>
    <scope>NUCLEOTIDE SEQUENCE</scope>
    <source>
        <strain evidence="8">RG-N-1a</strain>
    </source>
</reference>
<feature type="domain" description="Core-binding (CB)" evidence="7">
    <location>
        <begin position="76"/>
        <end position="162"/>
    </location>
</feature>
<evidence type="ECO:0000256" key="5">
    <source>
        <dbReference type="PROSITE-ProRule" id="PRU01248"/>
    </source>
</evidence>
<keyword evidence="9" id="KW-1185">Reference proteome</keyword>
<gene>
    <name evidence="8" type="ORF">GEU84_005380</name>
</gene>
<dbReference type="PANTHER" id="PTHR30349">
    <property type="entry name" value="PHAGE INTEGRASE-RELATED"/>
    <property type="match status" value="1"/>
</dbReference>
<evidence type="ECO:0000259" key="6">
    <source>
        <dbReference type="PROSITE" id="PS51898"/>
    </source>
</evidence>
<dbReference type="PROSITE" id="PS51900">
    <property type="entry name" value="CB"/>
    <property type="match status" value="1"/>
</dbReference>
<dbReference type="InterPro" id="IPR013762">
    <property type="entry name" value="Integrase-like_cat_sf"/>
</dbReference>
<dbReference type="SUPFAM" id="SSF56349">
    <property type="entry name" value="DNA breaking-rejoining enzymes"/>
    <property type="match status" value="1"/>
</dbReference>
<dbReference type="GO" id="GO:0003677">
    <property type="term" value="F:DNA binding"/>
    <property type="evidence" value="ECO:0007669"/>
    <property type="project" value="UniProtKB-UniRule"/>
</dbReference>
<dbReference type="Pfam" id="PF00589">
    <property type="entry name" value="Phage_integrase"/>
    <property type="match status" value="1"/>
</dbReference>
<evidence type="ECO:0000256" key="4">
    <source>
        <dbReference type="ARBA" id="ARBA00023172"/>
    </source>
</evidence>
<dbReference type="EMBL" id="WHUT02000002">
    <property type="protein sequence ID" value="NUB43809.1"/>
    <property type="molecule type" value="Genomic_DNA"/>
</dbReference>
<dbReference type="InterPro" id="IPR002104">
    <property type="entry name" value="Integrase_catalytic"/>
</dbReference>
<dbReference type="GO" id="GO:0006310">
    <property type="term" value="P:DNA recombination"/>
    <property type="evidence" value="ECO:0007669"/>
    <property type="project" value="UniProtKB-KW"/>
</dbReference>
<proteinExistence type="inferred from homology"/>
<evidence type="ECO:0000256" key="2">
    <source>
        <dbReference type="ARBA" id="ARBA00022908"/>
    </source>
</evidence>
<sequence length="372" mass="42467">MKKNTLHIGDVTITEEIKSGVPTGSWRIDLAPALSPTGKRVRYRYPSKTAAQNAARKFMKDREIADHLGRQGTPSFTLNDVFTQFVDHETVKIKAGRKREGSFRTDLNALKHVLTHLGDHELRKIDDSAVARYQATRKDAGMAEVTINTEVRKLRLLLNWCREKRMIDLVPKFIDLVEPPTHTEVPTLPEMMLILDQLKYRHRVLVRLMCETGLRASEAYRLRWENVDLVRRTVRVVSQGRITPKTRYSTREVHIGAGLAADLREVSMCSDWVFPQDINPARPMVCFKKSLRSAVKRSGVKRYGGPIRFTPKYGRKAFTSYQWIRGTPLELIRKMVGHSPNSRVTEQNYLHIPAESAREAVLDLDLMAAGGK</sequence>
<dbReference type="Proteomes" id="UP000484076">
    <property type="component" value="Unassembled WGS sequence"/>
</dbReference>
<evidence type="ECO:0000256" key="1">
    <source>
        <dbReference type="ARBA" id="ARBA00008857"/>
    </source>
</evidence>
<feature type="domain" description="Tyr recombinase" evidence="6">
    <location>
        <begin position="181"/>
        <end position="362"/>
    </location>
</feature>
<evidence type="ECO:0000313" key="9">
    <source>
        <dbReference type="Proteomes" id="UP000484076"/>
    </source>
</evidence>
<comment type="similarity">
    <text evidence="1">Belongs to the 'phage' integrase family.</text>
</comment>
<protein>
    <submittedName>
        <fullName evidence="8">Site-specific integrase</fullName>
    </submittedName>
</protein>
<dbReference type="InterPro" id="IPR044068">
    <property type="entry name" value="CB"/>
</dbReference>
<dbReference type="InterPro" id="IPR050090">
    <property type="entry name" value="Tyrosine_recombinase_XerCD"/>
</dbReference>
<dbReference type="PANTHER" id="PTHR30349:SF64">
    <property type="entry name" value="PROPHAGE INTEGRASE INTD-RELATED"/>
    <property type="match status" value="1"/>
</dbReference>
<organism evidence="8 9">
    <name type="scientific">Fertoeibacter niger</name>
    <dbReference type="NCBI Taxonomy" id="2656921"/>
    <lineage>
        <taxon>Bacteria</taxon>
        <taxon>Pseudomonadati</taxon>
        <taxon>Pseudomonadota</taxon>
        <taxon>Alphaproteobacteria</taxon>
        <taxon>Rhodobacterales</taxon>
        <taxon>Paracoccaceae</taxon>
        <taxon>Fertoeibacter</taxon>
    </lineage>
</organism>
<dbReference type="InterPro" id="IPR010998">
    <property type="entry name" value="Integrase_recombinase_N"/>
</dbReference>
<evidence type="ECO:0000256" key="3">
    <source>
        <dbReference type="ARBA" id="ARBA00023125"/>
    </source>
</evidence>
<name>A0A8X8GT05_9RHOB</name>
<keyword evidence="3 5" id="KW-0238">DNA-binding</keyword>
<evidence type="ECO:0000259" key="7">
    <source>
        <dbReference type="PROSITE" id="PS51900"/>
    </source>
</evidence>
<keyword evidence="4" id="KW-0233">DNA recombination</keyword>
<dbReference type="Gene3D" id="1.10.443.10">
    <property type="entry name" value="Intergrase catalytic core"/>
    <property type="match status" value="1"/>
</dbReference>
<dbReference type="RefSeq" id="WP_174539334.1">
    <property type="nucleotide sequence ID" value="NZ_WHUT02000002.1"/>
</dbReference>